<feature type="domain" description="Multidrug resistance protein MdtA-like alpha-helical hairpin" evidence="5">
    <location>
        <begin position="133"/>
        <end position="188"/>
    </location>
</feature>
<evidence type="ECO:0000259" key="6">
    <source>
        <dbReference type="Pfam" id="PF25917"/>
    </source>
</evidence>
<dbReference type="Gene3D" id="2.40.30.170">
    <property type="match status" value="1"/>
</dbReference>
<dbReference type="InterPro" id="IPR050739">
    <property type="entry name" value="MFP"/>
</dbReference>
<dbReference type="InterPro" id="IPR058792">
    <property type="entry name" value="Beta-barrel_RND_2"/>
</dbReference>
<keyword evidence="2" id="KW-0175">Coiled coil</keyword>
<keyword evidence="4" id="KW-1133">Transmembrane helix</keyword>
<feature type="compositionally biased region" description="Polar residues" evidence="3">
    <location>
        <begin position="372"/>
        <end position="382"/>
    </location>
</feature>
<dbReference type="Pfam" id="PF25954">
    <property type="entry name" value="Beta-barrel_RND_2"/>
    <property type="match status" value="1"/>
</dbReference>
<dbReference type="EMBL" id="DTMF01000172">
    <property type="protein sequence ID" value="HGF34092.1"/>
    <property type="molecule type" value="Genomic_DNA"/>
</dbReference>
<comment type="subcellular location">
    <subcellularLocation>
        <location evidence="1">Cell envelope</location>
    </subcellularLocation>
</comment>
<evidence type="ECO:0000313" key="8">
    <source>
        <dbReference type="EMBL" id="HGF34092.1"/>
    </source>
</evidence>
<evidence type="ECO:0000256" key="4">
    <source>
        <dbReference type="SAM" id="Phobius"/>
    </source>
</evidence>
<feature type="domain" description="Multidrug resistance protein MdtA-like barrel-sandwich hybrid" evidence="6">
    <location>
        <begin position="74"/>
        <end position="260"/>
    </location>
</feature>
<dbReference type="InterPro" id="IPR058625">
    <property type="entry name" value="MdtA-like_BSH"/>
</dbReference>
<evidence type="ECO:0000256" key="1">
    <source>
        <dbReference type="ARBA" id="ARBA00004196"/>
    </source>
</evidence>
<protein>
    <submittedName>
        <fullName evidence="8">HlyD family secretion protein</fullName>
    </submittedName>
</protein>
<dbReference type="Gene3D" id="1.10.287.470">
    <property type="entry name" value="Helix hairpin bin"/>
    <property type="match status" value="1"/>
</dbReference>
<dbReference type="SUPFAM" id="SSF111369">
    <property type="entry name" value="HlyD-like secretion proteins"/>
    <property type="match status" value="1"/>
</dbReference>
<feature type="transmembrane region" description="Helical" evidence="4">
    <location>
        <begin position="32"/>
        <end position="53"/>
    </location>
</feature>
<keyword evidence="4" id="KW-0472">Membrane</keyword>
<organism evidence="8">
    <name type="scientific">Desulfobacca acetoxidans</name>
    <dbReference type="NCBI Taxonomy" id="60893"/>
    <lineage>
        <taxon>Bacteria</taxon>
        <taxon>Pseudomonadati</taxon>
        <taxon>Thermodesulfobacteriota</taxon>
        <taxon>Desulfobaccia</taxon>
        <taxon>Desulfobaccales</taxon>
        <taxon>Desulfobaccaceae</taxon>
        <taxon>Desulfobacca</taxon>
    </lineage>
</organism>
<dbReference type="Pfam" id="PF25917">
    <property type="entry name" value="BSH_RND"/>
    <property type="match status" value="1"/>
</dbReference>
<dbReference type="PANTHER" id="PTHR30386">
    <property type="entry name" value="MEMBRANE FUSION SUBUNIT OF EMRAB-TOLC MULTIDRUG EFFLUX PUMP"/>
    <property type="match status" value="1"/>
</dbReference>
<dbReference type="PANTHER" id="PTHR30386:SF19">
    <property type="entry name" value="MULTIDRUG EXPORT PROTEIN EMRA-RELATED"/>
    <property type="match status" value="1"/>
</dbReference>
<sequence length="399" mass="44118">MIISWPRLSYYGRWGPSTISYPRGNPGMSRKLLVKIILIVFVLGLIGGGLYYWHYVSIYVSTDDAYVSGYVGMVSFRVPGRVTRVLVNNNDFVKKGDTLATLDPKDYEVAVAQAEAAVNRLRQDLASRYVKVATARAEIAQAQAQLKQAITDERRYSNLYERRTVPRQTLDQVNTRYKVARATLDQAQQKEREALAAIGGSTAIPIEQQPALKEAKARLEQARLNLGYTNLKAEIDGYITRRNVEVGNWVQPGQPLMALVPLKITDLWIEANYKETQLTHVFIGQPAEVTVDSYPDVKFEATVDSIMAGTGAAFSLLPPENATGNWVKVVQRVPVKIVLRPPFPEDKPLRLGMSSVVTIDTRNRTGKRLLGSTPTGSPSDQGWKTAAPASSLDSPASKP</sequence>
<dbReference type="GO" id="GO:0030313">
    <property type="term" value="C:cell envelope"/>
    <property type="evidence" value="ECO:0007669"/>
    <property type="project" value="UniProtKB-SubCell"/>
</dbReference>
<evidence type="ECO:0000259" key="7">
    <source>
        <dbReference type="Pfam" id="PF25954"/>
    </source>
</evidence>
<gene>
    <name evidence="8" type="ORF">ENW96_06840</name>
</gene>
<dbReference type="AlphaFoldDB" id="A0A7C3ZBC9"/>
<feature type="domain" description="CusB-like beta-barrel" evidence="7">
    <location>
        <begin position="267"/>
        <end position="309"/>
    </location>
</feature>
<dbReference type="SUPFAM" id="SSF56954">
    <property type="entry name" value="Outer membrane efflux proteins (OEP)"/>
    <property type="match status" value="1"/>
</dbReference>
<evidence type="ECO:0000256" key="2">
    <source>
        <dbReference type="SAM" id="Coils"/>
    </source>
</evidence>
<keyword evidence="4" id="KW-0812">Transmembrane</keyword>
<reference evidence="8" key="1">
    <citation type="journal article" date="2020" name="mSystems">
        <title>Genome- and Community-Level Interaction Insights into Carbon Utilization and Element Cycling Functions of Hydrothermarchaeota in Hydrothermal Sediment.</title>
        <authorList>
            <person name="Zhou Z."/>
            <person name="Liu Y."/>
            <person name="Xu W."/>
            <person name="Pan J."/>
            <person name="Luo Z.H."/>
            <person name="Li M."/>
        </authorList>
    </citation>
    <scope>NUCLEOTIDE SEQUENCE [LARGE SCALE GENOMIC DNA]</scope>
    <source>
        <strain evidence="8">SpSt-897</strain>
    </source>
</reference>
<proteinExistence type="predicted"/>
<feature type="region of interest" description="Disordered" evidence="3">
    <location>
        <begin position="362"/>
        <end position="399"/>
    </location>
</feature>
<name>A0A7C3ZBC9_9BACT</name>
<dbReference type="GO" id="GO:0015562">
    <property type="term" value="F:efflux transmembrane transporter activity"/>
    <property type="evidence" value="ECO:0007669"/>
    <property type="project" value="InterPro"/>
</dbReference>
<dbReference type="Pfam" id="PF25876">
    <property type="entry name" value="HH_MFP_RND"/>
    <property type="match status" value="1"/>
</dbReference>
<comment type="caution">
    <text evidence="8">The sequence shown here is derived from an EMBL/GenBank/DDBJ whole genome shotgun (WGS) entry which is preliminary data.</text>
</comment>
<dbReference type="InterPro" id="IPR058624">
    <property type="entry name" value="MdtA-like_HH"/>
</dbReference>
<feature type="compositionally biased region" description="Low complexity" evidence="3">
    <location>
        <begin position="386"/>
        <end position="399"/>
    </location>
</feature>
<evidence type="ECO:0000259" key="5">
    <source>
        <dbReference type="Pfam" id="PF25876"/>
    </source>
</evidence>
<feature type="coiled-coil region" evidence="2">
    <location>
        <begin position="132"/>
        <end position="190"/>
    </location>
</feature>
<accession>A0A7C3ZBC9</accession>
<dbReference type="Gene3D" id="2.40.50.100">
    <property type="match status" value="1"/>
</dbReference>
<evidence type="ECO:0000256" key="3">
    <source>
        <dbReference type="SAM" id="MobiDB-lite"/>
    </source>
</evidence>